<dbReference type="GO" id="GO:0005886">
    <property type="term" value="C:plasma membrane"/>
    <property type="evidence" value="ECO:0007669"/>
    <property type="project" value="UniProtKB-SubCell"/>
</dbReference>
<dbReference type="RefSeq" id="WP_008565461.1">
    <property type="nucleotide sequence ID" value="NZ_JH594503.1"/>
</dbReference>
<name>H1HMT8_9BACT</name>
<feature type="transmembrane region" description="Helical" evidence="6">
    <location>
        <begin position="408"/>
        <end position="430"/>
    </location>
</feature>
<reference evidence="9 10" key="1">
    <citation type="submission" date="2011-12" db="EMBL/GenBank/DDBJ databases">
        <title>The Genome Sequence of Prevotella maculosa OT 289.</title>
        <authorList>
            <consortium name="The Broad Institute Genome Sequencing Platform"/>
            <person name="Earl A."/>
            <person name="Ward D."/>
            <person name="Feldgarden M."/>
            <person name="Gevers D."/>
            <person name="Izard J."/>
            <person name="Blanton J.M."/>
            <person name="Mathney J."/>
            <person name="Tanner A.C."/>
            <person name="Dewhirst F.E."/>
            <person name="Young S.K."/>
            <person name="Zeng Q."/>
            <person name="Gargeya S."/>
            <person name="Fitzgerald M."/>
            <person name="Haas B."/>
            <person name="Abouelleil A."/>
            <person name="Alvarado L."/>
            <person name="Arachchi H.M."/>
            <person name="Berlin A."/>
            <person name="Chapman S.B."/>
            <person name="Gearin G."/>
            <person name="Goldberg J."/>
            <person name="Griggs A."/>
            <person name="Gujja S."/>
            <person name="Hansen M."/>
            <person name="Heiman D."/>
            <person name="Howarth C."/>
            <person name="Larimer J."/>
            <person name="Lui A."/>
            <person name="MacDonald P.J.P."/>
            <person name="McCowen C."/>
            <person name="Montmayeur A."/>
            <person name="Murphy C."/>
            <person name="Neiman D."/>
            <person name="Pearson M."/>
            <person name="Priest M."/>
            <person name="Roberts A."/>
            <person name="Saif S."/>
            <person name="Shea T."/>
            <person name="Sisk P."/>
            <person name="Stolte C."/>
            <person name="Sykes S."/>
            <person name="Wortman J."/>
            <person name="Nusbaum C."/>
            <person name="Birren B."/>
        </authorList>
    </citation>
    <scope>NUCLEOTIDE SEQUENCE [LARGE SCALE GENOMIC DNA]</scope>
    <source>
        <strain evidence="9 10">OT 289</strain>
    </source>
</reference>
<evidence type="ECO:0000259" key="7">
    <source>
        <dbReference type="Pfam" id="PF03772"/>
    </source>
</evidence>
<evidence type="ECO:0000313" key="10">
    <source>
        <dbReference type="Proteomes" id="UP000003167"/>
    </source>
</evidence>
<evidence type="ECO:0000256" key="2">
    <source>
        <dbReference type="ARBA" id="ARBA00022475"/>
    </source>
</evidence>
<dbReference type="PATRIC" id="fig|999422.3.peg.1551"/>
<evidence type="ECO:0000256" key="6">
    <source>
        <dbReference type="SAM" id="Phobius"/>
    </source>
</evidence>
<feature type="transmembrane region" description="Helical" evidence="6">
    <location>
        <begin position="12"/>
        <end position="30"/>
    </location>
</feature>
<feature type="transmembrane region" description="Helical" evidence="6">
    <location>
        <begin position="379"/>
        <end position="402"/>
    </location>
</feature>
<feature type="transmembrane region" description="Helical" evidence="6">
    <location>
        <begin position="325"/>
        <end position="343"/>
    </location>
</feature>
<evidence type="ECO:0000313" key="9">
    <source>
        <dbReference type="EMBL" id="EHO70275.1"/>
    </source>
</evidence>
<dbReference type="InterPro" id="IPR052159">
    <property type="entry name" value="Competence_DNA_uptake"/>
</dbReference>
<dbReference type="InterPro" id="IPR025405">
    <property type="entry name" value="DUF4131"/>
</dbReference>
<dbReference type="PANTHER" id="PTHR30619">
    <property type="entry name" value="DNA INTERNALIZATION/COMPETENCE PROTEIN COMEC/REC2"/>
    <property type="match status" value="1"/>
</dbReference>
<dbReference type="NCBIfam" id="TIGR00360">
    <property type="entry name" value="ComEC_N-term"/>
    <property type="match status" value="1"/>
</dbReference>
<feature type="transmembrane region" description="Helical" evidence="6">
    <location>
        <begin position="257"/>
        <end position="276"/>
    </location>
</feature>
<evidence type="ECO:0000256" key="5">
    <source>
        <dbReference type="ARBA" id="ARBA00023136"/>
    </source>
</evidence>
<dbReference type="EMBL" id="AGEK01000027">
    <property type="protein sequence ID" value="EHO70275.1"/>
    <property type="molecule type" value="Genomic_DNA"/>
</dbReference>
<feature type="transmembrane region" description="Helical" evidence="6">
    <location>
        <begin position="442"/>
        <end position="462"/>
    </location>
</feature>
<evidence type="ECO:0000256" key="3">
    <source>
        <dbReference type="ARBA" id="ARBA00022692"/>
    </source>
</evidence>
<gene>
    <name evidence="9" type="ORF">HMPREF9944_01482</name>
</gene>
<dbReference type="AlphaFoldDB" id="H1HMT8"/>
<dbReference type="InterPro" id="IPR004477">
    <property type="entry name" value="ComEC_N"/>
</dbReference>
<feature type="transmembrane region" description="Helical" evidence="6">
    <location>
        <begin position="288"/>
        <end position="313"/>
    </location>
</feature>
<dbReference type="Pfam" id="PF03772">
    <property type="entry name" value="Competence"/>
    <property type="match status" value="1"/>
</dbReference>
<comment type="subcellular location">
    <subcellularLocation>
        <location evidence="1">Cell membrane</location>
        <topology evidence="1">Multi-pass membrane protein</topology>
    </subcellularLocation>
</comment>
<protein>
    <recommendedName>
        <fullName evidence="11">ComEC/Rec2-related protein domain-containing protein</fullName>
    </recommendedName>
</protein>
<dbReference type="PANTHER" id="PTHR30619:SF1">
    <property type="entry name" value="RECOMBINATION PROTEIN 2"/>
    <property type="match status" value="1"/>
</dbReference>
<feature type="domain" description="ComEC/Rec2-related protein" evidence="7">
    <location>
        <begin position="233"/>
        <end position="490"/>
    </location>
</feature>
<feature type="transmembrane region" description="Helical" evidence="6">
    <location>
        <begin position="36"/>
        <end position="52"/>
    </location>
</feature>
<sequence>MQVNGRLQRYPLLRIALFLIIGIMVGDACYPAVGTAVWLVCAVTGLAAAFLFRSEWGRNGGICFVTLALGAALVSRSERQTDRPLPRKEIRYEAVLTDNPVPKGKTLLCDLLLVQLNGQPLSKPIAVKATVLNDPNAPLRLQTGNGIIASSVLEKPKNRLQNPRFDYALWLKRHGYQAETFIPYWQLRTAAFPVRLGRLQQIILQARCFRDRIVRHFRRQHVEQQDEALLEAMVLGSRQVLDKATREAYAASGGSHILALSGLHLGIIFSIFLLVFGQRGVGLTLSVMTMWAFTMLVGLPTSVVRSAVMLTIYAFTRLLSRQSSGLNALALAALVILVAHPMALWDVGFRLSFMAVAGILIVYKPLFQVFNPANRLLRWAWGMTCVSVSAQLFTFPLLLHYFGRFASYFLLTNFVVIPAATLLLSLAFLLLLSTPFAALQALFFHVMTTIAGYMNTAVTAISRLPCASLDGHYISAWQTFCLYVALFALIGAYRRFQTKKELERTGP</sequence>
<accession>H1HMT8</accession>
<dbReference type="Proteomes" id="UP000003167">
    <property type="component" value="Unassembled WGS sequence"/>
</dbReference>
<feature type="transmembrane region" description="Helical" evidence="6">
    <location>
        <begin position="349"/>
        <end position="367"/>
    </location>
</feature>
<keyword evidence="4 6" id="KW-1133">Transmembrane helix</keyword>
<keyword evidence="5 6" id="KW-0472">Membrane</keyword>
<dbReference type="Pfam" id="PF13567">
    <property type="entry name" value="DUF4131"/>
    <property type="match status" value="1"/>
</dbReference>
<keyword evidence="3 6" id="KW-0812">Transmembrane</keyword>
<evidence type="ECO:0008006" key="11">
    <source>
        <dbReference type="Google" id="ProtNLM"/>
    </source>
</evidence>
<dbReference type="STRING" id="999422.HMPREF9944_01482"/>
<proteinExistence type="predicted"/>
<organism evidence="9 10">
    <name type="scientific">Segatella maculosa OT 289</name>
    <dbReference type="NCBI Taxonomy" id="999422"/>
    <lineage>
        <taxon>Bacteria</taxon>
        <taxon>Pseudomonadati</taxon>
        <taxon>Bacteroidota</taxon>
        <taxon>Bacteroidia</taxon>
        <taxon>Bacteroidales</taxon>
        <taxon>Prevotellaceae</taxon>
        <taxon>Segatella</taxon>
    </lineage>
</organism>
<dbReference type="HOGENOM" id="CLU_010363_5_1_10"/>
<feature type="domain" description="DUF4131" evidence="8">
    <location>
        <begin position="36"/>
        <end position="182"/>
    </location>
</feature>
<dbReference type="OrthoDB" id="9761531at2"/>
<evidence type="ECO:0000256" key="4">
    <source>
        <dbReference type="ARBA" id="ARBA00022989"/>
    </source>
</evidence>
<evidence type="ECO:0000259" key="8">
    <source>
        <dbReference type="Pfam" id="PF13567"/>
    </source>
</evidence>
<evidence type="ECO:0000256" key="1">
    <source>
        <dbReference type="ARBA" id="ARBA00004651"/>
    </source>
</evidence>
<feature type="transmembrane region" description="Helical" evidence="6">
    <location>
        <begin position="474"/>
        <end position="493"/>
    </location>
</feature>
<comment type="caution">
    <text evidence="9">The sequence shown here is derived from an EMBL/GenBank/DDBJ whole genome shotgun (WGS) entry which is preliminary data.</text>
</comment>
<keyword evidence="2" id="KW-1003">Cell membrane</keyword>
<keyword evidence="10" id="KW-1185">Reference proteome</keyword>